<dbReference type="Proteomes" id="UP001343724">
    <property type="component" value="Unassembled WGS sequence"/>
</dbReference>
<sequence>MEPIKNTLLLFSKLPEVGLVKTRLTVLKDGMFAPETAAVLYQAMLLDVADVILAAFDKLEARYPGEVFELVISTAPAKNLEAMGALFAEAGFEDERLRFATDAGASFDEHYNDAFAQCFAAGTDLILSMGADMPALTEGDVIRGFDALHELRDAERGGIVLAPDQEMGVSIIGWTRETDFDHTGVFYNPYGLTVLPAYIEKAQSLGLPARYLPPVPDVDTMADLRHNITLVQALRYCAPFDGTMPPRRTAQMLKDMGCDQVRVSPNNLIDPRSIIDG</sequence>
<proteinExistence type="predicted"/>
<keyword evidence="2" id="KW-1185">Reference proteome</keyword>
<dbReference type="EMBL" id="JAYMFH010000006">
    <property type="protein sequence ID" value="MEC4294939.1"/>
    <property type="molecule type" value="Genomic_DNA"/>
</dbReference>
<gene>
    <name evidence="1" type="ORF">VJ920_06425</name>
</gene>
<evidence type="ECO:0000313" key="1">
    <source>
        <dbReference type="EMBL" id="MEC4294939.1"/>
    </source>
</evidence>
<accession>A0ABU6IZL8</accession>
<dbReference type="SUPFAM" id="SSF53448">
    <property type="entry name" value="Nucleotide-diphospho-sugar transferases"/>
    <property type="match status" value="1"/>
</dbReference>
<dbReference type="PANTHER" id="PTHR36529">
    <property type="entry name" value="SLL1095 PROTEIN"/>
    <property type="match status" value="1"/>
</dbReference>
<dbReference type="RefSeq" id="WP_326454654.1">
    <property type="nucleotide sequence ID" value="NZ_JAYMFH010000006.1"/>
</dbReference>
<evidence type="ECO:0000313" key="2">
    <source>
        <dbReference type="Proteomes" id="UP001343724"/>
    </source>
</evidence>
<dbReference type="PANTHER" id="PTHR36529:SF1">
    <property type="entry name" value="GLYCOSYLTRANSFERASE"/>
    <property type="match status" value="1"/>
</dbReference>
<dbReference type="Pfam" id="PF09837">
    <property type="entry name" value="DUF2064"/>
    <property type="match status" value="1"/>
</dbReference>
<comment type="caution">
    <text evidence="1">The sequence shown here is derived from an EMBL/GenBank/DDBJ whole genome shotgun (WGS) entry which is preliminary data.</text>
</comment>
<reference evidence="1 2" key="1">
    <citation type="submission" date="2024-01" db="EMBL/GenBank/DDBJ databases">
        <title>novel species in genus Adlercreutzia.</title>
        <authorList>
            <person name="Liu X."/>
        </authorList>
    </citation>
    <scope>NUCLEOTIDE SEQUENCE [LARGE SCALE GENOMIC DNA]</scope>
    <source>
        <strain evidence="1 2">R22</strain>
    </source>
</reference>
<dbReference type="InterPro" id="IPR029044">
    <property type="entry name" value="Nucleotide-diphossugar_trans"/>
</dbReference>
<organism evidence="1 2">
    <name type="scientific">Adlercreutzia shanghongiae</name>
    <dbReference type="NCBI Taxonomy" id="3111773"/>
    <lineage>
        <taxon>Bacteria</taxon>
        <taxon>Bacillati</taxon>
        <taxon>Actinomycetota</taxon>
        <taxon>Coriobacteriia</taxon>
        <taxon>Eggerthellales</taxon>
        <taxon>Eggerthellaceae</taxon>
        <taxon>Adlercreutzia</taxon>
    </lineage>
</organism>
<protein>
    <submittedName>
        <fullName evidence="1">DUF2064 domain-containing protein</fullName>
    </submittedName>
</protein>
<dbReference type="Gene3D" id="3.90.550.10">
    <property type="entry name" value="Spore Coat Polysaccharide Biosynthesis Protein SpsA, Chain A"/>
    <property type="match status" value="1"/>
</dbReference>
<name>A0ABU6IZL8_9ACTN</name>
<dbReference type="InterPro" id="IPR018641">
    <property type="entry name" value="Trfase_1_rSAM/seldom-assoc"/>
</dbReference>